<evidence type="ECO:0000259" key="3">
    <source>
        <dbReference type="Pfam" id="PF02867"/>
    </source>
</evidence>
<dbReference type="PANTHER" id="PTHR11573">
    <property type="entry name" value="RIBONUCLEOSIDE-DIPHOSPHATE REDUCTASE LARGE CHAIN"/>
    <property type="match status" value="1"/>
</dbReference>
<keyword evidence="2" id="KW-0472">Membrane</keyword>
<feature type="transmembrane region" description="Helical" evidence="2">
    <location>
        <begin position="214"/>
        <end position="235"/>
    </location>
</feature>
<accession>A0A835IGS0</accession>
<evidence type="ECO:0000256" key="2">
    <source>
        <dbReference type="SAM" id="Phobius"/>
    </source>
</evidence>
<dbReference type="OrthoDB" id="3000483at2759"/>
<keyword evidence="2" id="KW-0812">Transmembrane</keyword>
<dbReference type="GO" id="GO:0005971">
    <property type="term" value="C:ribonucleoside-diphosphate reductase complex"/>
    <property type="evidence" value="ECO:0007669"/>
    <property type="project" value="TreeGrafter"/>
</dbReference>
<feature type="domain" description="Ribonucleotide reductase large subunit C-terminal" evidence="3">
    <location>
        <begin position="84"/>
        <end position="122"/>
    </location>
</feature>
<comment type="caution">
    <text evidence="4">The sequence shown here is derived from an EMBL/GenBank/DDBJ whole genome shotgun (WGS) entry which is preliminary data.</text>
</comment>
<name>A0A835IGS0_9MAGN</name>
<dbReference type="Proteomes" id="UP000631114">
    <property type="component" value="Unassembled WGS sequence"/>
</dbReference>
<dbReference type="EMBL" id="JADFTS010000003">
    <property type="protein sequence ID" value="KAF9616152.1"/>
    <property type="molecule type" value="Genomic_DNA"/>
</dbReference>
<dbReference type="AlphaFoldDB" id="A0A835IGS0"/>
<keyword evidence="5" id="KW-1185">Reference proteome</keyword>
<dbReference type="GO" id="GO:0005524">
    <property type="term" value="F:ATP binding"/>
    <property type="evidence" value="ECO:0007669"/>
    <property type="project" value="TreeGrafter"/>
</dbReference>
<dbReference type="PANTHER" id="PTHR11573:SF6">
    <property type="entry name" value="RIBONUCLEOSIDE-DIPHOSPHATE REDUCTASE LARGE SUBUNIT"/>
    <property type="match status" value="1"/>
</dbReference>
<protein>
    <recommendedName>
        <fullName evidence="3">Ribonucleotide reductase large subunit C-terminal domain-containing protein</fullName>
    </recommendedName>
</protein>
<dbReference type="InterPro" id="IPR000788">
    <property type="entry name" value="RNR_lg_C"/>
</dbReference>
<dbReference type="GO" id="GO:0009263">
    <property type="term" value="P:deoxyribonucleotide biosynthetic process"/>
    <property type="evidence" value="ECO:0007669"/>
    <property type="project" value="TreeGrafter"/>
</dbReference>
<reference evidence="4 5" key="1">
    <citation type="submission" date="2020-10" db="EMBL/GenBank/DDBJ databases">
        <title>The Coptis chinensis genome and diversification of protoberbering-type alkaloids.</title>
        <authorList>
            <person name="Wang B."/>
            <person name="Shu S."/>
            <person name="Song C."/>
            <person name="Liu Y."/>
        </authorList>
    </citation>
    <scope>NUCLEOTIDE SEQUENCE [LARGE SCALE GENOMIC DNA]</scope>
    <source>
        <strain evidence="4">HL-2020</strain>
        <tissue evidence="4">Leaf</tissue>
    </source>
</reference>
<dbReference type="InterPro" id="IPR039718">
    <property type="entry name" value="Rrm1"/>
</dbReference>
<gene>
    <name evidence="4" type="ORF">IFM89_028618</name>
</gene>
<comment type="similarity">
    <text evidence="1">Belongs to the ribonucleoside diphosphate reductase large chain family.</text>
</comment>
<evidence type="ECO:0000313" key="5">
    <source>
        <dbReference type="Proteomes" id="UP000631114"/>
    </source>
</evidence>
<keyword evidence="2" id="KW-1133">Transmembrane helix</keyword>
<dbReference type="SUPFAM" id="SSF51998">
    <property type="entry name" value="PFL-like glycyl radical enzymes"/>
    <property type="match status" value="1"/>
</dbReference>
<feature type="domain" description="Ribonucleotide reductase large subunit C-terminal" evidence="3">
    <location>
        <begin position="125"/>
        <end position="168"/>
    </location>
</feature>
<sequence>MFLITFSVGLKNFEIVYYSLASGQASTEYVVSRNGFLPRTSSFHFWEIFYSSLQSTNLLGVGTKFLHDETISVEALAEEEGPVKSNQQNLGTIKSSNLCTEIIEYTSAVCSLASIALPRYVREKGLADACILLGMPFDSPEAQQLNKDIFETIYYHALKASYELAPKEVEKPRRAGRKILLGSETKEYKNGDAGHKGHSTDDNYDSVSFLEPKIMGIAVPGMFILCCGLLCPCFCSKRKEASRNVLSTKFKYHQCMKKLTQSRPTLSVIVDSVPSGELNSASENIPDRLDSPLRGPKSPLWMLAAPLRVPPSPSQFTMSPQMKRIGSVHLNLNQVMKATENFLTFTTDR</sequence>
<dbReference type="Pfam" id="PF02867">
    <property type="entry name" value="Ribonuc_red_lgC"/>
    <property type="match status" value="2"/>
</dbReference>
<proteinExistence type="inferred from homology"/>
<dbReference type="GO" id="GO:0004748">
    <property type="term" value="F:ribonucleoside-diphosphate reductase activity, thioredoxin disulfide as acceptor"/>
    <property type="evidence" value="ECO:0007669"/>
    <property type="project" value="TreeGrafter"/>
</dbReference>
<organism evidence="4 5">
    <name type="scientific">Coptis chinensis</name>
    <dbReference type="NCBI Taxonomy" id="261450"/>
    <lineage>
        <taxon>Eukaryota</taxon>
        <taxon>Viridiplantae</taxon>
        <taxon>Streptophyta</taxon>
        <taxon>Embryophyta</taxon>
        <taxon>Tracheophyta</taxon>
        <taxon>Spermatophyta</taxon>
        <taxon>Magnoliopsida</taxon>
        <taxon>Ranunculales</taxon>
        <taxon>Ranunculaceae</taxon>
        <taxon>Coptidoideae</taxon>
        <taxon>Coptis</taxon>
    </lineage>
</organism>
<dbReference type="Gene3D" id="3.20.70.20">
    <property type="match status" value="2"/>
</dbReference>
<evidence type="ECO:0000256" key="1">
    <source>
        <dbReference type="ARBA" id="ARBA00010406"/>
    </source>
</evidence>
<evidence type="ECO:0000313" key="4">
    <source>
        <dbReference type="EMBL" id="KAF9616152.1"/>
    </source>
</evidence>